<dbReference type="OrthoDB" id="9807202at2"/>
<dbReference type="Proteomes" id="UP000028549">
    <property type="component" value="Unassembled WGS sequence"/>
</dbReference>
<sequence length="164" mass="17582">MDRQERMIKVGIAEKNIVSQPYLIRTSGLGSCVGLVLYDEEKKTAGLVHIMLPDSSLSRTGEYSPCKYADTAVKDLAEKLAERGCRKGALKAKLAGGAQMFPFQPSGMLNIGARNVAAVLEQLDTMKIPVISMDTGGSSGRTIEFNPATGKLSIFTVNQSAKTI</sequence>
<organism evidence="4 5">
    <name type="scientific">Metabacillus indicus</name>
    <name type="common">Bacillus indicus</name>
    <dbReference type="NCBI Taxonomy" id="246786"/>
    <lineage>
        <taxon>Bacteria</taxon>
        <taxon>Bacillati</taxon>
        <taxon>Bacillota</taxon>
        <taxon>Bacilli</taxon>
        <taxon>Bacillales</taxon>
        <taxon>Bacillaceae</taxon>
        <taxon>Metabacillus</taxon>
    </lineage>
</organism>
<dbReference type="PANTHER" id="PTHR35147">
    <property type="entry name" value="CHEMORECEPTOR GLUTAMINE DEAMIDASE CHED-RELATED"/>
    <property type="match status" value="1"/>
</dbReference>
<gene>
    <name evidence="3" type="primary">cheD</name>
    <name evidence="4" type="ORF">GS18_0204920</name>
</gene>
<dbReference type="RefSeq" id="WP_029565615.1">
    <property type="nucleotide sequence ID" value="NZ_JNVC02000001.1"/>
</dbReference>
<keyword evidence="5" id="KW-1185">Reference proteome</keyword>
<dbReference type="PANTHER" id="PTHR35147:SF1">
    <property type="entry name" value="CHEMORECEPTOR GLUTAMINE DEAMIDASE CHED-RELATED"/>
    <property type="match status" value="1"/>
</dbReference>
<dbReference type="Pfam" id="PF03975">
    <property type="entry name" value="CheD"/>
    <property type="match status" value="1"/>
</dbReference>
<keyword evidence="2 3" id="KW-0378">Hydrolase</keyword>
<evidence type="ECO:0000256" key="3">
    <source>
        <dbReference type="HAMAP-Rule" id="MF_01440"/>
    </source>
</evidence>
<dbReference type="GO" id="GO:0006935">
    <property type="term" value="P:chemotaxis"/>
    <property type="evidence" value="ECO:0007669"/>
    <property type="project" value="UniProtKB-UniRule"/>
</dbReference>
<keyword evidence="1 3" id="KW-0145">Chemotaxis</keyword>
<dbReference type="EMBL" id="JNVC02000001">
    <property type="protein sequence ID" value="KEZ54271.1"/>
    <property type="molecule type" value="Genomic_DNA"/>
</dbReference>
<dbReference type="GO" id="GO:0050568">
    <property type="term" value="F:protein-glutamine glutaminase activity"/>
    <property type="evidence" value="ECO:0007669"/>
    <property type="project" value="UniProtKB-UniRule"/>
</dbReference>
<dbReference type="HAMAP" id="MF_01440">
    <property type="entry name" value="CheD"/>
    <property type="match status" value="1"/>
</dbReference>
<comment type="caution">
    <text evidence="4">The sequence shown here is derived from an EMBL/GenBank/DDBJ whole genome shotgun (WGS) entry which is preliminary data.</text>
</comment>
<reference evidence="4 5" key="1">
    <citation type="journal article" date="2005" name="Int. J. Syst. Evol. Microbiol.">
        <title>Bacillus cibi sp. nov., isolated from jeotgal, a traditional Korean fermented seafood.</title>
        <authorList>
            <person name="Yoon J.H."/>
            <person name="Lee C.H."/>
            <person name="Oh T.K."/>
        </authorList>
    </citation>
    <scope>NUCLEOTIDE SEQUENCE [LARGE SCALE GENOMIC DNA]</scope>
    <source>
        <strain evidence="4 5">DSM 16189</strain>
    </source>
</reference>
<evidence type="ECO:0000256" key="1">
    <source>
        <dbReference type="ARBA" id="ARBA00022500"/>
    </source>
</evidence>
<evidence type="ECO:0000256" key="2">
    <source>
        <dbReference type="ARBA" id="ARBA00022801"/>
    </source>
</evidence>
<comment type="function">
    <text evidence="3">Probably deamidates glutamine residues to glutamate on methyl-accepting chemotaxis receptors (MCPs), playing an important role in chemotaxis.</text>
</comment>
<dbReference type="InterPro" id="IPR038592">
    <property type="entry name" value="CheD-like_sf"/>
</dbReference>
<evidence type="ECO:0000313" key="5">
    <source>
        <dbReference type="Proteomes" id="UP000028549"/>
    </source>
</evidence>
<dbReference type="Gene3D" id="3.30.1330.200">
    <property type="match status" value="1"/>
</dbReference>
<dbReference type="CDD" id="cd16352">
    <property type="entry name" value="CheD"/>
    <property type="match status" value="1"/>
</dbReference>
<dbReference type="SUPFAM" id="SSF64438">
    <property type="entry name" value="CNF1/YfiH-like putative cysteine hydrolases"/>
    <property type="match status" value="1"/>
</dbReference>
<comment type="similarity">
    <text evidence="3">Belongs to the CheD family.</text>
</comment>
<dbReference type="InterPro" id="IPR005659">
    <property type="entry name" value="Chemorcpt_Glu_NH3ase_CheD"/>
</dbReference>
<dbReference type="AlphaFoldDB" id="A0A084H3V9"/>
<comment type="catalytic activity">
    <reaction evidence="3">
        <text>L-glutaminyl-[protein] + H2O = L-glutamyl-[protein] + NH4(+)</text>
        <dbReference type="Rhea" id="RHEA:16441"/>
        <dbReference type="Rhea" id="RHEA-COMP:10207"/>
        <dbReference type="Rhea" id="RHEA-COMP:10208"/>
        <dbReference type="ChEBI" id="CHEBI:15377"/>
        <dbReference type="ChEBI" id="CHEBI:28938"/>
        <dbReference type="ChEBI" id="CHEBI:29973"/>
        <dbReference type="ChEBI" id="CHEBI:30011"/>
        <dbReference type="EC" id="3.5.1.44"/>
    </reaction>
</comment>
<name>A0A084H3V9_METID</name>
<accession>A0A084H3V9</accession>
<dbReference type="EC" id="3.5.1.44" evidence="3"/>
<protein>
    <recommendedName>
        <fullName evidence="3">Probable chemoreceptor glutamine deamidase CheD</fullName>
        <ecNumber evidence="3">3.5.1.44</ecNumber>
    </recommendedName>
</protein>
<dbReference type="InterPro" id="IPR011324">
    <property type="entry name" value="Cytotoxic_necrot_fac-like_cat"/>
</dbReference>
<dbReference type="STRING" id="246786.GS18_0204920"/>
<evidence type="ECO:0000313" key="4">
    <source>
        <dbReference type="EMBL" id="KEZ54271.1"/>
    </source>
</evidence>
<proteinExistence type="inferred from homology"/>